<evidence type="ECO:0000259" key="2">
    <source>
        <dbReference type="PROSITE" id="PS50110"/>
    </source>
</evidence>
<feature type="modified residue" description="4-aspartylphosphate" evidence="1">
    <location>
        <position position="59"/>
    </location>
</feature>
<dbReference type="Pfam" id="PF00072">
    <property type="entry name" value="Response_reg"/>
    <property type="match status" value="1"/>
</dbReference>
<protein>
    <submittedName>
        <fullName evidence="3">Response regulator</fullName>
    </submittedName>
</protein>
<dbReference type="SMART" id="SM00448">
    <property type="entry name" value="REC"/>
    <property type="match status" value="1"/>
</dbReference>
<accession>A0ABW3JLC6</accession>
<proteinExistence type="predicted"/>
<dbReference type="PANTHER" id="PTHR44520">
    <property type="entry name" value="RESPONSE REGULATOR RCP1-RELATED"/>
    <property type="match status" value="1"/>
</dbReference>
<feature type="domain" description="Response regulatory" evidence="2">
    <location>
        <begin position="6"/>
        <end position="128"/>
    </location>
</feature>
<evidence type="ECO:0000256" key="1">
    <source>
        <dbReference type="PROSITE-ProRule" id="PRU00169"/>
    </source>
</evidence>
<dbReference type="EMBL" id="JBHTJI010000042">
    <property type="protein sequence ID" value="MFD0991066.1"/>
    <property type="molecule type" value="Genomic_DNA"/>
</dbReference>
<gene>
    <name evidence="3" type="ORF">ACFQ1R_13235</name>
</gene>
<dbReference type="PROSITE" id="PS50110">
    <property type="entry name" value="RESPONSE_REGULATORY"/>
    <property type="match status" value="1"/>
</dbReference>
<keyword evidence="4" id="KW-1185">Reference proteome</keyword>
<evidence type="ECO:0000313" key="3">
    <source>
        <dbReference type="EMBL" id="MFD0991066.1"/>
    </source>
</evidence>
<keyword evidence="1" id="KW-0597">Phosphoprotein</keyword>
<name>A0ABW3JLC6_9FLAO</name>
<dbReference type="InterPro" id="IPR011006">
    <property type="entry name" value="CheY-like_superfamily"/>
</dbReference>
<dbReference type="Proteomes" id="UP001597061">
    <property type="component" value="Unassembled WGS sequence"/>
</dbReference>
<dbReference type="PANTHER" id="PTHR44520:SF2">
    <property type="entry name" value="RESPONSE REGULATOR RCP1"/>
    <property type="match status" value="1"/>
</dbReference>
<comment type="caution">
    <text evidence="3">The sequence shown here is derived from an EMBL/GenBank/DDBJ whole genome shotgun (WGS) entry which is preliminary data.</text>
</comment>
<evidence type="ECO:0000313" key="4">
    <source>
        <dbReference type="Proteomes" id="UP001597061"/>
    </source>
</evidence>
<organism evidence="3 4">
    <name type="scientific">Mariniflexile jejuense</name>
    <dbReference type="NCBI Taxonomy" id="1173582"/>
    <lineage>
        <taxon>Bacteria</taxon>
        <taxon>Pseudomonadati</taxon>
        <taxon>Bacteroidota</taxon>
        <taxon>Flavobacteriia</taxon>
        <taxon>Flavobacteriales</taxon>
        <taxon>Flavobacteriaceae</taxon>
        <taxon>Mariniflexile</taxon>
    </lineage>
</organism>
<sequence>MMNSYNVLLIDDDSTTNLLNEIHIKKAGIAKSITIADSALQALDIIFVEKKIPDLIFLDLNMPVMNGWQFLDEYCQRCTDTTKPIIIVLTASINPADKEMADNNSCVLDFVNKPLNKDKVKGIINKLENNIITN</sequence>
<dbReference type="RefSeq" id="WP_379926743.1">
    <property type="nucleotide sequence ID" value="NZ_JBHTJI010000042.1"/>
</dbReference>
<dbReference type="InterPro" id="IPR052893">
    <property type="entry name" value="TCS_response_regulator"/>
</dbReference>
<dbReference type="InterPro" id="IPR001789">
    <property type="entry name" value="Sig_transdc_resp-reg_receiver"/>
</dbReference>
<reference evidence="4" key="1">
    <citation type="journal article" date="2019" name="Int. J. Syst. Evol. Microbiol.">
        <title>The Global Catalogue of Microorganisms (GCM) 10K type strain sequencing project: providing services to taxonomists for standard genome sequencing and annotation.</title>
        <authorList>
            <consortium name="The Broad Institute Genomics Platform"/>
            <consortium name="The Broad Institute Genome Sequencing Center for Infectious Disease"/>
            <person name="Wu L."/>
            <person name="Ma J."/>
        </authorList>
    </citation>
    <scope>NUCLEOTIDE SEQUENCE [LARGE SCALE GENOMIC DNA]</scope>
    <source>
        <strain evidence="4">CCUG 62414</strain>
    </source>
</reference>
<dbReference type="Gene3D" id="3.40.50.2300">
    <property type="match status" value="1"/>
</dbReference>
<dbReference type="SUPFAM" id="SSF52172">
    <property type="entry name" value="CheY-like"/>
    <property type="match status" value="1"/>
</dbReference>